<name>X1TTS9_9ZZZZ</name>
<feature type="non-terminal residue" evidence="2">
    <location>
        <position position="1"/>
    </location>
</feature>
<sequence>EGNLVGDFLGSRAFIGRLDRKILEEGVTQFGLPFSEILKGTEFTVDSIMNAHEDRPELEAFLEIHLEQGPVLEAEDISIGIVDRIAGKNHWLCTMLGKASHAGTTPFELRHDAFVGLSDFTLKATQHVATHHYGSMVTIGKVIVFPGAFSIIPGRADFSLDFRSTSKDTLEAMVKSLLEMAEEVAATRGLEFLYKIIDTTEPTPVAGRITDLLSVECRKLGYSNMTLPSGAGHDAQIIATVTDSGMIFIPCEDGI</sequence>
<dbReference type="SUPFAM" id="SSF55031">
    <property type="entry name" value="Bacterial exopeptidase dimerisation domain"/>
    <property type="match status" value="1"/>
</dbReference>
<evidence type="ECO:0000313" key="2">
    <source>
        <dbReference type="EMBL" id="GAJ08654.1"/>
    </source>
</evidence>
<dbReference type="PANTHER" id="PTHR32494">
    <property type="entry name" value="ALLANTOATE DEIMINASE-RELATED"/>
    <property type="match status" value="1"/>
</dbReference>
<gene>
    <name evidence="2" type="ORF">S12H4_45373</name>
</gene>
<dbReference type="PANTHER" id="PTHR32494:SF5">
    <property type="entry name" value="ALLANTOATE AMIDOHYDROLASE"/>
    <property type="match status" value="1"/>
</dbReference>
<reference evidence="2" key="1">
    <citation type="journal article" date="2014" name="Front. Microbiol.">
        <title>High frequency of phylogenetically diverse reductive dehalogenase-homologous genes in deep subseafloor sedimentary metagenomes.</title>
        <authorList>
            <person name="Kawai M."/>
            <person name="Futagami T."/>
            <person name="Toyoda A."/>
            <person name="Takaki Y."/>
            <person name="Nishi S."/>
            <person name="Hori S."/>
            <person name="Arai W."/>
            <person name="Tsubouchi T."/>
            <person name="Morono Y."/>
            <person name="Uchiyama I."/>
            <person name="Ito T."/>
            <person name="Fujiyama A."/>
            <person name="Inagaki F."/>
            <person name="Takami H."/>
        </authorList>
    </citation>
    <scope>NUCLEOTIDE SEQUENCE</scope>
    <source>
        <strain evidence="2">Expedition CK06-06</strain>
    </source>
</reference>
<feature type="non-terminal residue" evidence="2">
    <location>
        <position position="255"/>
    </location>
</feature>
<proteinExistence type="predicted"/>
<dbReference type="EMBL" id="BARW01028049">
    <property type="protein sequence ID" value="GAJ08654.1"/>
    <property type="molecule type" value="Genomic_DNA"/>
</dbReference>
<dbReference type="SUPFAM" id="SSF53187">
    <property type="entry name" value="Zn-dependent exopeptidases"/>
    <property type="match status" value="1"/>
</dbReference>
<accession>X1TTS9</accession>
<protein>
    <recommendedName>
        <fullName evidence="3">Peptidase M20 dimerisation domain-containing protein</fullName>
    </recommendedName>
</protein>
<organism evidence="2">
    <name type="scientific">marine sediment metagenome</name>
    <dbReference type="NCBI Taxonomy" id="412755"/>
    <lineage>
        <taxon>unclassified sequences</taxon>
        <taxon>metagenomes</taxon>
        <taxon>ecological metagenomes</taxon>
    </lineage>
</organism>
<dbReference type="InterPro" id="IPR002933">
    <property type="entry name" value="Peptidase_M20"/>
</dbReference>
<evidence type="ECO:0008006" key="3">
    <source>
        <dbReference type="Google" id="ProtNLM"/>
    </source>
</evidence>
<dbReference type="InterPro" id="IPR036264">
    <property type="entry name" value="Bact_exopeptidase_dim_dom"/>
</dbReference>
<dbReference type="GO" id="GO:0016813">
    <property type="term" value="F:hydrolase activity, acting on carbon-nitrogen (but not peptide) bonds, in linear amidines"/>
    <property type="evidence" value="ECO:0007669"/>
    <property type="project" value="InterPro"/>
</dbReference>
<keyword evidence="1" id="KW-0378">Hydrolase</keyword>
<dbReference type="Gene3D" id="3.40.630.10">
    <property type="entry name" value="Zn peptidases"/>
    <property type="match status" value="2"/>
</dbReference>
<dbReference type="Pfam" id="PF01546">
    <property type="entry name" value="Peptidase_M20"/>
    <property type="match status" value="1"/>
</dbReference>
<comment type="caution">
    <text evidence="2">The sequence shown here is derived from an EMBL/GenBank/DDBJ whole genome shotgun (WGS) entry which is preliminary data.</text>
</comment>
<dbReference type="AlphaFoldDB" id="X1TTS9"/>
<evidence type="ECO:0000256" key="1">
    <source>
        <dbReference type="ARBA" id="ARBA00022801"/>
    </source>
</evidence>
<dbReference type="InterPro" id="IPR010158">
    <property type="entry name" value="Amidase_Cbmase"/>
</dbReference>